<reference evidence="3" key="2">
    <citation type="submission" date="2021-04" db="EMBL/GenBank/DDBJ databases">
        <authorList>
            <person name="Gilroy R."/>
        </authorList>
    </citation>
    <scope>NUCLEOTIDE SEQUENCE</scope>
    <source>
        <strain evidence="3">CHK179-7159</strain>
    </source>
</reference>
<feature type="region of interest" description="Disordered" evidence="1">
    <location>
        <begin position="26"/>
        <end position="66"/>
    </location>
</feature>
<evidence type="ECO:0000313" key="3">
    <source>
        <dbReference type="EMBL" id="HJA94593.1"/>
    </source>
</evidence>
<organism evidence="3 4">
    <name type="scientific">Candidatus Eisenbergiella merdipullorum</name>
    <dbReference type="NCBI Taxonomy" id="2838553"/>
    <lineage>
        <taxon>Bacteria</taxon>
        <taxon>Bacillati</taxon>
        <taxon>Bacillota</taxon>
        <taxon>Clostridia</taxon>
        <taxon>Lachnospirales</taxon>
        <taxon>Lachnospiraceae</taxon>
        <taxon>Eisenbergiella</taxon>
    </lineage>
</organism>
<accession>A0A9D2IAN2</accession>
<evidence type="ECO:0000256" key="1">
    <source>
        <dbReference type="SAM" id="MobiDB-lite"/>
    </source>
</evidence>
<dbReference type="AlphaFoldDB" id="A0A9D2IAN2"/>
<dbReference type="InterPro" id="IPR050490">
    <property type="entry name" value="Bact_solute-bd_prot1"/>
</dbReference>
<dbReference type="PROSITE" id="PS51257">
    <property type="entry name" value="PROKAR_LIPOPROTEIN"/>
    <property type="match status" value="1"/>
</dbReference>
<keyword evidence="2" id="KW-0732">Signal</keyword>
<dbReference type="Pfam" id="PF01547">
    <property type="entry name" value="SBP_bac_1"/>
    <property type="match status" value="1"/>
</dbReference>
<dbReference type="PANTHER" id="PTHR43649:SF17">
    <property type="entry name" value="ABC TRANSPORTER SOLUTE BINDING PROTEIN-SUGAR TRANSPORT"/>
    <property type="match status" value="1"/>
</dbReference>
<comment type="caution">
    <text evidence="3">The sequence shown here is derived from an EMBL/GenBank/DDBJ whole genome shotgun (WGS) entry which is preliminary data.</text>
</comment>
<evidence type="ECO:0000256" key="2">
    <source>
        <dbReference type="SAM" id="SignalP"/>
    </source>
</evidence>
<protein>
    <submittedName>
        <fullName evidence="3">Extracellular solute-binding protein</fullName>
    </submittedName>
</protein>
<gene>
    <name evidence="3" type="ORF">H9717_16025</name>
</gene>
<feature type="compositionally biased region" description="Low complexity" evidence="1">
    <location>
        <begin position="34"/>
        <end position="66"/>
    </location>
</feature>
<feature type="signal peptide" evidence="2">
    <location>
        <begin position="1"/>
        <end position="24"/>
    </location>
</feature>
<sequence>MRRKMSTKVAAVLMAMAMAATALTGCGSGGGGSSSETSAESSQAASSESSTAEGEAEEATQAAASGSFNEEGYPIVNEPLTLSILLCVRDIDSIIDPSEMESVKELEEKTGIQLEWETVKSSDWGTKLNLMFASGEYPDIILGNVDVEEYGVTQGIIVPFDDMMEEYMPIYTERIANEENPALELSLTASDGKHYNVGMISSNGFNTDIHYFINQDWLDALSLEMPSTIDELTETFRAFKTGDPNGNGEQDEIPLEASLEGAQGVPWLLGLFGVPINGWAGNWFYLDENKQIQFAPAQEGFRQCMEWLHQLYEEELVDSEILSQDENTISSKLAEGNVGFFTAWRLTAMGWDDGVALNCGLYTPGESNGVKPMLSRTVDIATASSGAHITSSNQHVPETMRLLDAMIETEMMYSLYYGVQGTGWEYNAENGKIDAPLDVENFGTGTKTCLDANALFFAPSKYVNEVRNPSSGTLEKLPYCENYEDAGIVQTYSNQYLNLIRLTAEQNEEINLKMTDIKNYVNEHISSFISNGVTDDSWNVYVEEFPALGTEDIQTTYQEAIDQMDLQ</sequence>
<dbReference type="PANTHER" id="PTHR43649">
    <property type="entry name" value="ARABINOSE-BINDING PROTEIN-RELATED"/>
    <property type="match status" value="1"/>
</dbReference>
<name>A0A9D2IAN2_9FIRM</name>
<dbReference type="Gene3D" id="3.40.190.10">
    <property type="entry name" value="Periplasmic binding protein-like II"/>
    <property type="match status" value="2"/>
</dbReference>
<evidence type="ECO:0000313" key="4">
    <source>
        <dbReference type="Proteomes" id="UP000886858"/>
    </source>
</evidence>
<feature type="chain" id="PRO_5039677235" evidence="2">
    <location>
        <begin position="25"/>
        <end position="567"/>
    </location>
</feature>
<dbReference type="SUPFAM" id="SSF53850">
    <property type="entry name" value="Periplasmic binding protein-like II"/>
    <property type="match status" value="1"/>
</dbReference>
<reference evidence="3" key="1">
    <citation type="journal article" date="2021" name="PeerJ">
        <title>Extensive microbial diversity within the chicken gut microbiome revealed by metagenomics and culture.</title>
        <authorList>
            <person name="Gilroy R."/>
            <person name="Ravi A."/>
            <person name="Getino M."/>
            <person name="Pursley I."/>
            <person name="Horton D.L."/>
            <person name="Alikhan N.F."/>
            <person name="Baker D."/>
            <person name="Gharbi K."/>
            <person name="Hall N."/>
            <person name="Watson M."/>
            <person name="Adriaenssens E.M."/>
            <person name="Foster-Nyarko E."/>
            <person name="Jarju S."/>
            <person name="Secka A."/>
            <person name="Antonio M."/>
            <person name="Oren A."/>
            <person name="Chaudhuri R.R."/>
            <person name="La Ragione R."/>
            <person name="Hildebrand F."/>
            <person name="Pallen M.J."/>
        </authorList>
    </citation>
    <scope>NUCLEOTIDE SEQUENCE</scope>
    <source>
        <strain evidence="3">CHK179-7159</strain>
    </source>
</reference>
<dbReference type="Proteomes" id="UP000886858">
    <property type="component" value="Unassembled WGS sequence"/>
</dbReference>
<dbReference type="InterPro" id="IPR006059">
    <property type="entry name" value="SBP"/>
</dbReference>
<dbReference type="EMBL" id="DWYY01000185">
    <property type="protein sequence ID" value="HJA94593.1"/>
    <property type="molecule type" value="Genomic_DNA"/>
</dbReference>
<proteinExistence type="predicted"/>